<dbReference type="InterPro" id="IPR004839">
    <property type="entry name" value="Aminotransferase_I/II_large"/>
</dbReference>
<comment type="caution">
    <text evidence="7">The sequence shown here is derived from an EMBL/GenBank/DDBJ whole genome shotgun (WGS) entry which is preliminary data.</text>
</comment>
<comment type="cofactor">
    <cofactor evidence="1">
        <name>pyridoxal 5'-phosphate</name>
        <dbReference type="ChEBI" id="CHEBI:597326"/>
    </cofactor>
</comment>
<evidence type="ECO:0000313" key="8">
    <source>
        <dbReference type="Proteomes" id="UP000471381"/>
    </source>
</evidence>
<keyword evidence="7" id="KW-0032">Aminotransferase</keyword>
<dbReference type="Gene3D" id="3.40.640.10">
    <property type="entry name" value="Type I PLP-dependent aspartate aminotransferase-like (Major domain)"/>
    <property type="match status" value="1"/>
</dbReference>
<evidence type="ECO:0000313" key="7">
    <source>
        <dbReference type="EMBL" id="NDW15661.1"/>
    </source>
</evidence>
<dbReference type="Proteomes" id="UP000471381">
    <property type="component" value="Unassembled WGS sequence"/>
</dbReference>
<dbReference type="Pfam" id="PF00155">
    <property type="entry name" value="Aminotran_1_2"/>
    <property type="match status" value="1"/>
</dbReference>
<keyword evidence="7" id="KW-0808">Transferase</keyword>
<protein>
    <recommendedName>
        <fullName evidence="2">cysteine-S-conjugate beta-lyase</fullName>
        <ecNumber evidence="2">4.4.1.13</ecNumber>
    </recommendedName>
</protein>
<dbReference type="CDD" id="cd00609">
    <property type="entry name" value="AAT_like"/>
    <property type="match status" value="1"/>
</dbReference>
<dbReference type="EMBL" id="JAAAWO010000005">
    <property type="protein sequence ID" value="NDW15661.1"/>
    <property type="molecule type" value="Genomic_DNA"/>
</dbReference>
<evidence type="ECO:0000259" key="6">
    <source>
        <dbReference type="Pfam" id="PF00155"/>
    </source>
</evidence>
<dbReference type="GO" id="GO:0008483">
    <property type="term" value="F:transaminase activity"/>
    <property type="evidence" value="ECO:0007669"/>
    <property type="project" value="UniProtKB-KW"/>
</dbReference>
<feature type="domain" description="Aminotransferase class I/classII large" evidence="6">
    <location>
        <begin position="79"/>
        <end position="409"/>
    </location>
</feature>
<evidence type="ECO:0000256" key="4">
    <source>
        <dbReference type="ARBA" id="ARBA00023239"/>
    </source>
</evidence>
<name>A0A6N9TEU0_9ALTE</name>
<accession>A0A6N9TEU0</accession>
<evidence type="ECO:0000256" key="3">
    <source>
        <dbReference type="ARBA" id="ARBA00022898"/>
    </source>
</evidence>
<dbReference type="GO" id="GO:0030170">
    <property type="term" value="F:pyridoxal phosphate binding"/>
    <property type="evidence" value="ECO:0007669"/>
    <property type="project" value="InterPro"/>
</dbReference>
<dbReference type="InterPro" id="IPR051798">
    <property type="entry name" value="Class-II_PLP-Dep_Aminotrans"/>
</dbReference>
<dbReference type="AlphaFoldDB" id="A0A6N9TEU0"/>
<comment type="similarity">
    <text evidence="5">Belongs to the class-II pyridoxal-phosphate-dependent aminotransferase family. MalY/PatB cystathionine beta-lyase subfamily.</text>
</comment>
<dbReference type="InterPro" id="IPR015424">
    <property type="entry name" value="PyrdxlP-dep_Trfase"/>
</dbReference>
<dbReference type="InterPro" id="IPR015421">
    <property type="entry name" value="PyrdxlP-dep_Trfase_major"/>
</dbReference>
<evidence type="ECO:0000256" key="1">
    <source>
        <dbReference type="ARBA" id="ARBA00001933"/>
    </source>
</evidence>
<proteinExistence type="inferred from homology"/>
<dbReference type="PANTHER" id="PTHR43525:SF1">
    <property type="entry name" value="PROTEIN MALY"/>
    <property type="match status" value="1"/>
</dbReference>
<dbReference type="SUPFAM" id="SSF53383">
    <property type="entry name" value="PLP-dependent transferases"/>
    <property type="match status" value="1"/>
</dbReference>
<dbReference type="EC" id="4.4.1.13" evidence="2"/>
<keyword evidence="8" id="KW-1185">Reference proteome</keyword>
<dbReference type="PANTHER" id="PTHR43525">
    <property type="entry name" value="PROTEIN MALY"/>
    <property type="match status" value="1"/>
</dbReference>
<sequence>MTEAGAVPAEFLIYQDVWERVHPHEYDVSSRFKFSAVSSRYPKAPADTIAMWIADMDTKPLPEISAYVADTVQNAYGYQDSDMGEAVQRWFEAQQCSVSSGSVVSVASVISAVDVALKTFCVSGDEVMVLTPTYGPLVDCINNNSLKVHAVNTKRDENGDDTIDLSSLSKNATAFVLCHPNNPTGQVLSASCQSELIQFCNEHGILIITDEIHSEFGFLSNDEPLPIPLFGSHCDAVAQKGIIHTSSVSKAFNLAAIPGASYAIIEDPVIRAKFSTAIASRHLEASYLSQVALKAAYSLGHTWLDNIRKALGLNRKLVHFYFRQQNINCEYTMGKAGYFLWLNLSKTATCIDEKASASKMSQKSVFNPASTFDSCVSRGVIGSDGNQFNAPGWIRLNLACHPLQIVNALDRLFFR</sequence>
<evidence type="ECO:0000256" key="5">
    <source>
        <dbReference type="ARBA" id="ARBA00037974"/>
    </source>
</evidence>
<organism evidence="7 8">
    <name type="scientific">Alteromonas genovensis</name>
    <dbReference type="NCBI Taxonomy" id="471225"/>
    <lineage>
        <taxon>Bacteria</taxon>
        <taxon>Pseudomonadati</taxon>
        <taxon>Pseudomonadota</taxon>
        <taxon>Gammaproteobacteria</taxon>
        <taxon>Alteromonadales</taxon>
        <taxon>Alteromonadaceae</taxon>
        <taxon>Alteromonas/Salinimonas group</taxon>
        <taxon>Alteromonas</taxon>
    </lineage>
</organism>
<dbReference type="InterPro" id="IPR015422">
    <property type="entry name" value="PyrdxlP-dep_Trfase_small"/>
</dbReference>
<keyword evidence="3" id="KW-0663">Pyridoxal phosphate</keyword>
<dbReference type="Gene3D" id="3.90.1150.10">
    <property type="entry name" value="Aspartate Aminotransferase, domain 1"/>
    <property type="match status" value="1"/>
</dbReference>
<reference evidence="7 8" key="1">
    <citation type="submission" date="2020-01" db="EMBL/GenBank/DDBJ databases">
        <title>Genomes of bacteria type strains.</title>
        <authorList>
            <person name="Chen J."/>
            <person name="Zhu S."/>
            <person name="Yang J."/>
        </authorList>
    </citation>
    <scope>NUCLEOTIDE SEQUENCE [LARGE SCALE GENOMIC DNA]</scope>
    <source>
        <strain evidence="7 8">LMG 24078</strain>
    </source>
</reference>
<evidence type="ECO:0000256" key="2">
    <source>
        <dbReference type="ARBA" id="ARBA00012224"/>
    </source>
</evidence>
<keyword evidence="4" id="KW-0456">Lyase</keyword>
<dbReference type="GO" id="GO:0047804">
    <property type="term" value="F:cysteine-S-conjugate beta-lyase activity"/>
    <property type="evidence" value="ECO:0007669"/>
    <property type="project" value="UniProtKB-EC"/>
</dbReference>
<gene>
    <name evidence="7" type="ORF">GTQ48_09020</name>
</gene>